<dbReference type="PANTHER" id="PTHR43134">
    <property type="entry name" value="SIGNAL RECOGNITION PARTICLE RECEPTOR SUBUNIT ALPHA"/>
    <property type="match status" value="1"/>
</dbReference>
<dbReference type="InterPro" id="IPR042101">
    <property type="entry name" value="SRP54_N_sf"/>
</dbReference>
<evidence type="ECO:0000256" key="2">
    <source>
        <dbReference type="ARBA" id="ARBA00008531"/>
    </source>
</evidence>
<evidence type="ECO:0000313" key="13">
    <source>
        <dbReference type="Proteomes" id="UP001210120"/>
    </source>
</evidence>
<evidence type="ECO:0000313" key="12">
    <source>
        <dbReference type="EMBL" id="WBL31603.1"/>
    </source>
</evidence>
<keyword evidence="6" id="KW-0378">Hydrolase</keyword>
<keyword evidence="7" id="KW-0342">GTP-binding</keyword>
<evidence type="ECO:0000256" key="7">
    <source>
        <dbReference type="ARBA" id="ARBA00023134"/>
    </source>
</evidence>
<evidence type="ECO:0000256" key="5">
    <source>
        <dbReference type="ARBA" id="ARBA00022741"/>
    </source>
</evidence>
<evidence type="ECO:0000256" key="6">
    <source>
        <dbReference type="ARBA" id="ARBA00022801"/>
    </source>
</evidence>
<dbReference type="SMART" id="SM00382">
    <property type="entry name" value="AAA"/>
    <property type="match status" value="1"/>
</dbReference>
<comment type="subcellular location">
    <subcellularLocation>
        <location evidence="1">Cell membrane</location>
        <topology evidence="1">Peripheral membrane protein</topology>
        <orientation evidence="1">Cytoplasmic side</orientation>
    </subcellularLocation>
</comment>
<organism evidence="12 13">
    <name type="scientific">Candidatus Phytoplasma sacchari</name>
    <dbReference type="NCBI Taxonomy" id="2609813"/>
    <lineage>
        <taxon>Bacteria</taxon>
        <taxon>Bacillati</taxon>
        <taxon>Mycoplasmatota</taxon>
        <taxon>Mollicutes</taxon>
        <taxon>Acholeplasmatales</taxon>
        <taxon>Acholeplasmataceae</taxon>
        <taxon>Candidatus Phytoplasma</taxon>
        <taxon>16SrXI (Rice yellow dwarf group)</taxon>
    </lineage>
</organism>
<name>A0ABY7M4V8_9MOLU</name>
<dbReference type="Gene3D" id="1.20.120.140">
    <property type="entry name" value="Signal recognition particle SRP54, nucleotide-binding domain"/>
    <property type="match status" value="1"/>
</dbReference>
<evidence type="ECO:0000259" key="11">
    <source>
        <dbReference type="SMART" id="SM00962"/>
    </source>
</evidence>
<protein>
    <submittedName>
        <fullName evidence="12">Signal recognition particle-docking protein FtsY</fullName>
    </submittedName>
</protein>
<keyword evidence="5" id="KW-0547">Nucleotide-binding</keyword>
<keyword evidence="13" id="KW-1185">Reference proteome</keyword>
<evidence type="ECO:0000256" key="3">
    <source>
        <dbReference type="ARBA" id="ARBA00022475"/>
    </source>
</evidence>
<dbReference type="InterPro" id="IPR004390">
    <property type="entry name" value="SR_rcpt_FtsY"/>
</dbReference>
<dbReference type="InterPro" id="IPR003593">
    <property type="entry name" value="AAA+_ATPase"/>
</dbReference>
<dbReference type="EMBL" id="CP115156">
    <property type="protein sequence ID" value="WBL31603.1"/>
    <property type="molecule type" value="Genomic_DNA"/>
</dbReference>
<evidence type="ECO:0000256" key="8">
    <source>
        <dbReference type="ARBA" id="ARBA00023136"/>
    </source>
</evidence>
<feature type="domain" description="SRP54-type proteins GTP-binding" evidence="11">
    <location>
        <begin position="122"/>
        <end position="325"/>
    </location>
</feature>
<reference evidence="12" key="1">
    <citation type="submission" date="2022-12" db="EMBL/GenBank/DDBJ databases">
        <title>Genomic Characterization of Candidatus Phytoplasma sacchari in China.</title>
        <authorList>
            <person name="Zhang R.-Y."/>
        </authorList>
    </citation>
    <scope>NUCLEOTIDE SEQUENCE [LARGE SCALE GENOMIC DNA]</scope>
    <source>
        <strain evidence="12">SCWL1</strain>
    </source>
</reference>
<evidence type="ECO:0000259" key="10">
    <source>
        <dbReference type="SMART" id="SM00382"/>
    </source>
</evidence>
<evidence type="ECO:0000256" key="4">
    <source>
        <dbReference type="ARBA" id="ARBA00022490"/>
    </source>
</evidence>
<dbReference type="Proteomes" id="UP001210120">
    <property type="component" value="Chromosome"/>
</dbReference>
<sequence length="325" mass="38185">MFDFLKKIFKNKQTKKKHLGFQSLDYDFKEWIKKNNNSDILSNLRLLDELEIFFIKFGMGIETSSYLIQNIKNKVKEKNINFYLLDIIKEIIIEFYNNPEYKFIKDIKQKKNISKKEINTKTQLYLFVGVNGVGKTTTIGKLAYKFKKNDKKVLLVAGDIFRDGAIEQLRAWSKITNSDIFWENNAKKSSKIFFDAIKYAENKEFDFILSDTSGRLQNNVNLMKELEKINKILDNNSSFFKNNYRIFLVIDSMTGHNALNQVELFNKILPINDIILTKFDNISKAGIILDIKYLYNLKIKYIGIGEKEDDLIEFNIKDFVDNLLD</sequence>
<dbReference type="Gene3D" id="3.40.50.300">
    <property type="entry name" value="P-loop containing nucleotide triphosphate hydrolases"/>
    <property type="match status" value="1"/>
</dbReference>
<dbReference type="Pfam" id="PF00448">
    <property type="entry name" value="SRP54"/>
    <property type="match status" value="1"/>
</dbReference>
<dbReference type="InterPro" id="IPR027417">
    <property type="entry name" value="P-loop_NTPase"/>
</dbReference>
<accession>A0ABY7M4V8</accession>
<dbReference type="PANTHER" id="PTHR43134:SF1">
    <property type="entry name" value="SIGNAL RECOGNITION PARTICLE RECEPTOR SUBUNIT ALPHA"/>
    <property type="match status" value="1"/>
</dbReference>
<keyword evidence="8" id="KW-0472">Membrane</keyword>
<evidence type="ECO:0000256" key="1">
    <source>
        <dbReference type="ARBA" id="ARBA00004413"/>
    </source>
</evidence>
<dbReference type="SUPFAM" id="SSF52540">
    <property type="entry name" value="P-loop containing nucleoside triphosphate hydrolases"/>
    <property type="match status" value="2"/>
</dbReference>
<feature type="domain" description="AAA+ ATPase" evidence="10">
    <location>
        <begin position="121"/>
        <end position="289"/>
    </location>
</feature>
<dbReference type="SMART" id="SM00962">
    <property type="entry name" value="SRP54"/>
    <property type="match status" value="1"/>
</dbReference>
<keyword evidence="3" id="KW-1003">Cell membrane</keyword>
<dbReference type="InterPro" id="IPR000897">
    <property type="entry name" value="SRP54_GTPase_dom"/>
</dbReference>
<keyword evidence="4" id="KW-0963">Cytoplasm</keyword>
<proteinExistence type="inferred from homology"/>
<evidence type="ECO:0000256" key="9">
    <source>
        <dbReference type="ARBA" id="ARBA00023170"/>
    </source>
</evidence>
<gene>
    <name evidence="12" type="primary">ftsY</name>
    <name evidence="12" type="ORF">O7R10_00885</name>
</gene>
<dbReference type="NCBIfam" id="TIGR00064">
    <property type="entry name" value="ftsY"/>
    <property type="match status" value="1"/>
</dbReference>
<comment type="similarity">
    <text evidence="2">Belongs to the GTP-binding SRP family.</text>
</comment>
<keyword evidence="9" id="KW-0675">Receptor</keyword>